<evidence type="ECO:0000313" key="4">
    <source>
        <dbReference type="EnsemblMetazoa" id="GBRI001861-PA"/>
    </source>
</evidence>
<dbReference type="AlphaFoldDB" id="A0A1A9W0G3"/>
<reference evidence="5" key="1">
    <citation type="submission" date="2014-03" db="EMBL/GenBank/DDBJ databases">
        <authorList>
            <person name="Aksoy S."/>
            <person name="Warren W."/>
            <person name="Wilson R.K."/>
        </authorList>
    </citation>
    <scope>NUCLEOTIDE SEQUENCE [LARGE SCALE GENOMIC DNA]</scope>
    <source>
        <strain evidence="5">IAEA</strain>
    </source>
</reference>
<dbReference type="STRING" id="37001.A0A1A9W0G3"/>
<feature type="domain" description="SCP" evidence="3">
    <location>
        <begin position="88"/>
        <end position="252"/>
    </location>
</feature>
<accession>A0A1A9W0G3</accession>
<dbReference type="Pfam" id="PF00188">
    <property type="entry name" value="CAP"/>
    <property type="match status" value="1"/>
</dbReference>
<comment type="subcellular location">
    <subcellularLocation>
        <location evidence="1">Secreted</location>
    </subcellularLocation>
</comment>
<evidence type="ECO:0000256" key="2">
    <source>
        <dbReference type="ARBA" id="ARBA00022525"/>
    </source>
</evidence>
<proteinExistence type="predicted"/>
<dbReference type="SUPFAM" id="SSF55797">
    <property type="entry name" value="PR-1-like"/>
    <property type="match status" value="1"/>
</dbReference>
<keyword evidence="5" id="KW-1185">Reference proteome</keyword>
<keyword evidence="2" id="KW-0964">Secreted</keyword>
<name>A0A1A9W0G3_9MUSC</name>
<reference evidence="4" key="2">
    <citation type="submission" date="2020-05" db="UniProtKB">
        <authorList>
            <consortium name="EnsemblMetazoa"/>
        </authorList>
    </citation>
    <scope>IDENTIFICATION</scope>
    <source>
        <strain evidence="4">IAEA</strain>
    </source>
</reference>
<dbReference type="Gene3D" id="3.40.33.10">
    <property type="entry name" value="CAP"/>
    <property type="match status" value="1"/>
</dbReference>
<evidence type="ECO:0000313" key="5">
    <source>
        <dbReference type="Proteomes" id="UP000091820"/>
    </source>
</evidence>
<protein>
    <submittedName>
        <fullName evidence="4">SCP domain-containing protein</fullName>
    </submittedName>
</protein>
<evidence type="ECO:0000256" key="1">
    <source>
        <dbReference type="ARBA" id="ARBA00004613"/>
    </source>
</evidence>
<dbReference type="EnsemblMetazoa" id="GBRI001861-RA">
    <property type="protein sequence ID" value="GBRI001861-PA"/>
    <property type="gene ID" value="GBRI001861"/>
</dbReference>
<dbReference type="GO" id="GO:0005576">
    <property type="term" value="C:extracellular region"/>
    <property type="evidence" value="ECO:0007669"/>
    <property type="project" value="UniProtKB-SubCell"/>
</dbReference>
<dbReference type="VEuPathDB" id="VectorBase:GBRI001861"/>
<sequence>MHKSSPVTCNVVKKYDRKLFRVTVTMTILSLKLTEEAMKLLIGIVGILAVTLAENDYCQYCRNHVTCLEPPLFKDSCPLDATLSNLDSVRESIINFHNEKRNFIAGGGDKNHKFACRMATMSWNEELAEIAKYNVRKCALRYDSCFNTSSFKYPGQNLGTYRTTLGIPIDERIKWILLNWYKQVANSRDEFVESYPYSYYQTNFSHFAIMMSDRNIVVGCAASSYSEYAKKLGITLNTTLLACNYATTNMVGFPIYDTNCSKAALNCASGFNEKYLNLCSLKERYNIRDNCKTITK</sequence>
<dbReference type="SMART" id="SM00198">
    <property type="entry name" value="SCP"/>
    <property type="match status" value="1"/>
</dbReference>
<dbReference type="InterPro" id="IPR014044">
    <property type="entry name" value="CAP_dom"/>
</dbReference>
<dbReference type="InterPro" id="IPR035940">
    <property type="entry name" value="CAP_sf"/>
</dbReference>
<dbReference type="CDD" id="cd05380">
    <property type="entry name" value="CAP_euk"/>
    <property type="match status" value="1"/>
</dbReference>
<dbReference type="Proteomes" id="UP000091820">
    <property type="component" value="Unassembled WGS sequence"/>
</dbReference>
<organism evidence="4 5">
    <name type="scientific">Glossina brevipalpis</name>
    <dbReference type="NCBI Taxonomy" id="37001"/>
    <lineage>
        <taxon>Eukaryota</taxon>
        <taxon>Metazoa</taxon>
        <taxon>Ecdysozoa</taxon>
        <taxon>Arthropoda</taxon>
        <taxon>Hexapoda</taxon>
        <taxon>Insecta</taxon>
        <taxon>Pterygota</taxon>
        <taxon>Neoptera</taxon>
        <taxon>Endopterygota</taxon>
        <taxon>Diptera</taxon>
        <taxon>Brachycera</taxon>
        <taxon>Muscomorpha</taxon>
        <taxon>Hippoboscoidea</taxon>
        <taxon>Glossinidae</taxon>
        <taxon>Glossina</taxon>
    </lineage>
</organism>
<evidence type="ECO:0000259" key="3">
    <source>
        <dbReference type="SMART" id="SM00198"/>
    </source>
</evidence>